<keyword evidence="4" id="KW-0133">Cell shape</keyword>
<feature type="transmembrane region" description="Helical" evidence="10">
    <location>
        <begin position="356"/>
        <end position="374"/>
    </location>
</feature>
<evidence type="ECO:0000313" key="11">
    <source>
        <dbReference type="EMBL" id="MFD2183542.1"/>
    </source>
</evidence>
<feature type="transmembrane region" description="Helical" evidence="10">
    <location>
        <begin position="476"/>
        <end position="502"/>
    </location>
</feature>
<dbReference type="Pfam" id="PF03023">
    <property type="entry name" value="MurJ"/>
    <property type="match status" value="1"/>
</dbReference>
<feature type="transmembrane region" description="Helical" evidence="10">
    <location>
        <begin position="21"/>
        <end position="38"/>
    </location>
</feature>
<organism evidence="11 12">
    <name type="scientific">Rhodoplanes azumiensis</name>
    <dbReference type="NCBI Taxonomy" id="1897628"/>
    <lineage>
        <taxon>Bacteria</taxon>
        <taxon>Pseudomonadati</taxon>
        <taxon>Pseudomonadota</taxon>
        <taxon>Alphaproteobacteria</taxon>
        <taxon>Hyphomicrobiales</taxon>
        <taxon>Nitrobacteraceae</taxon>
        <taxon>Rhodoplanes</taxon>
    </lineage>
</organism>
<evidence type="ECO:0000256" key="3">
    <source>
        <dbReference type="ARBA" id="ARBA00022692"/>
    </source>
</evidence>
<comment type="caution">
    <text evidence="11">The sequence shown here is derived from an EMBL/GenBank/DDBJ whole genome shotgun (WGS) entry which is preliminary data.</text>
</comment>
<evidence type="ECO:0000256" key="1">
    <source>
        <dbReference type="ARBA" id="ARBA00004651"/>
    </source>
</evidence>
<feature type="transmembrane region" description="Helical" evidence="10">
    <location>
        <begin position="317"/>
        <end position="336"/>
    </location>
</feature>
<sequence length="519" mass="54303">MTAVVTEGESARGTTRSTRRLVAVLMGGALVSKLLGFARELMMAQVLGASLIADGFRGAMTAILLPLAFLQNESVPAIMIPGQRDALARGDAPVRLASLTTALTLMALVLTIAVEAAGAWWIDAVVGGFVPEGRETTLAFVRIMALGMPASVALNCLAAGEIALGRSRITNLRAGLLNVCVMLGLALLMLTGRVDVLAWAFTLSFNALAAWGVWTLWREGQLSFAGARPSLVLASGADFLRRLRPLLALPFAEQLNVWIERLLTSRLGTGTVASLDYARTLTDSATLLISQPVGLGVLSSHPPEDDRARIERIAAPVLALALPASMFVVVFAPEIVRLVFFRGAFTEQAVALTSQALQGIAAGLWASTLGWILLRTLNSTGRNLHAALILIAAYALNMVFNLATASLQQSSGVGVLIIGTGEAVRSLVLLGGTLLALSCRRRIAVLILIAAGPALAMLGAGLMIRAEITGLLPRLTAGGGACAAAVAVAALLLMPATCRAVAVQIRDRIRDRIFSAGRS</sequence>
<feature type="transmembrane region" description="Helical" evidence="10">
    <location>
        <begin position="172"/>
        <end position="190"/>
    </location>
</feature>
<keyword evidence="5" id="KW-0573">Peptidoglycan synthesis</keyword>
<dbReference type="Proteomes" id="UP001597314">
    <property type="component" value="Unassembled WGS sequence"/>
</dbReference>
<dbReference type="InterPro" id="IPR051050">
    <property type="entry name" value="Lipid_II_flippase_MurJ/MviN"/>
</dbReference>
<dbReference type="PANTHER" id="PTHR47019">
    <property type="entry name" value="LIPID II FLIPPASE MURJ"/>
    <property type="match status" value="1"/>
</dbReference>
<dbReference type="RefSeq" id="WP_378478702.1">
    <property type="nucleotide sequence ID" value="NZ_JBHUIW010000018.1"/>
</dbReference>
<dbReference type="PANTHER" id="PTHR47019:SF1">
    <property type="entry name" value="LIPID II FLIPPASE MURJ"/>
    <property type="match status" value="1"/>
</dbReference>
<keyword evidence="7 10" id="KW-0472">Membrane</keyword>
<feature type="transmembrane region" description="Helical" evidence="10">
    <location>
        <begin position="413"/>
        <end position="436"/>
    </location>
</feature>
<feature type="transmembrane region" description="Helical" evidence="10">
    <location>
        <begin position="386"/>
        <end position="407"/>
    </location>
</feature>
<keyword evidence="6 10" id="KW-1133">Transmembrane helix</keyword>
<evidence type="ECO:0000256" key="6">
    <source>
        <dbReference type="ARBA" id="ARBA00022989"/>
    </source>
</evidence>
<keyword evidence="3 10" id="KW-0812">Transmembrane</keyword>
<comment type="subcellular location">
    <subcellularLocation>
        <location evidence="1">Cell membrane</location>
        <topology evidence="1">Multi-pass membrane protein</topology>
    </subcellularLocation>
</comment>
<accession>A0ABW5AN65</accession>
<keyword evidence="2" id="KW-1003">Cell membrane</keyword>
<comment type="similarity">
    <text evidence="9">Belongs to the MurJ/MviN family.</text>
</comment>
<evidence type="ECO:0000256" key="4">
    <source>
        <dbReference type="ARBA" id="ARBA00022960"/>
    </source>
</evidence>
<evidence type="ECO:0000256" key="2">
    <source>
        <dbReference type="ARBA" id="ARBA00022475"/>
    </source>
</evidence>
<feature type="transmembrane region" description="Helical" evidence="10">
    <location>
        <begin position="140"/>
        <end position="160"/>
    </location>
</feature>
<evidence type="ECO:0000313" key="12">
    <source>
        <dbReference type="Proteomes" id="UP001597314"/>
    </source>
</evidence>
<comment type="function">
    <text evidence="8">Involved in peptidoglycan biosynthesis. Transports lipid-linked peptidoglycan precursors from the inner to the outer leaflet of the cytoplasmic membrane.</text>
</comment>
<name>A0ABW5AN65_9BRAD</name>
<feature type="transmembrane region" description="Helical" evidence="10">
    <location>
        <begin position="44"/>
        <end position="70"/>
    </location>
</feature>
<proteinExistence type="inferred from homology"/>
<feature type="transmembrane region" description="Helical" evidence="10">
    <location>
        <begin position="443"/>
        <end position="464"/>
    </location>
</feature>
<evidence type="ECO:0000256" key="7">
    <source>
        <dbReference type="ARBA" id="ARBA00023136"/>
    </source>
</evidence>
<keyword evidence="12" id="KW-1185">Reference proteome</keyword>
<dbReference type="InterPro" id="IPR004268">
    <property type="entry name" value="MurJ"/>
</dbReference>
<evidence type="ECO:0000256" key="10">
    <source>
        <dbReference type="SAM" id="Phobius"/>
    </source>
</evidence>
<feature type="transmembrane region" description="Helical" evidence="10">
    <location>
        <begin position="196"/>
        <end position="217"/>
    </location>
</feature>
<protein>
    <submittedName>
        <fullName evidence="11">Lipid II flippase MurJ</fullName>
    </submittedName>
</protein>
<reference evidence="12" key="1">
    <citation type="journal article" date="2019" name="Int. J. Syst. Evol. Microbiol.">
        <title>The Global Catalogue of Microorganisms (GCM) 10K type strain sequencing project: providing services to taxonomists for standard genome sequencing and annotation.</title>
        <authorList>
            <consortium name="The Broad Institute Genomics Platform"/>
            <consortium name="The Broad Institute Genome Sequencing Center for Infectious Disease"/>
            <person name="Wu L."/>
            <person name="Ma J."/>
        </authorList>
    </citation>
    <scope>NUCLEOTIDE SEQUENCE [LARGE SCALE GENOMIC DNA]</scope>
    <source>
        <strain evidence="12">CGMCC 1.6774</strain>
    </source>
</reference>
<evidence type="ECO:0000256" key="8">
    <source>
        <dbReference type="ARBA" id="ARBA00060041"/>
    </source>
</evidence>
<feature type="transmembrane region" description="Helical" evidence="10">
    <location>
        <begin position="96"/>
        <end position="120"/>
    </location>
</feature>
<dbReference type="EMBL" id="JBHUIW010000018">
    <property type="protein sequence ID" value="MFD2183542.1"/>
    <property type="molecule type" value="Genomic_DNA"/>
</dbReference>
<gene>
    <name evidence="11" type="ORF">ACFSOX_15410</name>
</gene>
<evidence type="ECO:0000256" key="5">
    <source>
        <dbReference type="ARBA" id="ARBA00022984"/>
    </source>
</evidence>
<evidence type="ECO:0000256" key="9">
    <source>
        <dbReference type="ARBA" id="ARBA00061532"/>
    </source>
</evidence>